<protein>
    <submittedName>
        <fullName evidence="1">Uncharacterized protein</fullName>
    </submittedName>
</protein>
<evidence type="ECO:0000313" key="2">
    <source>
        <dbReference type="Proteomes" id="UP000245626"/>
    </source>
</evidence>
<name>A0ACD0NSB8_9BASI</name>
<keyword evidence="2" id="KW-1185">Reference proteome</keyword>
<gene>
    <name evidence="1" type="ORF">IE53DRAFT_370430</name>
</gene>
<accession>A0ACD0NSB8</accession>
<proteinExistence type="predicted"/>
<dbReference type="Proteomes" id="UP000245626">
    <property type="component" value="Unassembled WGS sequence"/>
</dbReference>
<reference evidence="1 2" key="1">
    <citation type="journal article" date="2018" name="Mol. Biol. Evol.">
        <title>Broad Genomic Sampling Reveals a Smut Pathogenic Ancestry of the Fungal Clade Ustilaginomycotina.</title>
        <authorList>
            <person name="Kijpornyongpan T."/>
            <person name="Mondo S.J."/>
            <person name="Barry K."/>
            <person name="Sandor L."/>
            <person name="Lee J."/>
            <person name="Lipzen A."/>
            <person name="Pangilinan J."/>
            <person name="LaButti K."/>
            <person name="Hainaut M."/>
            <person name="Henrissat B."/>
            <person name="Grigoriev I.V."/>
            <person name="Spatafora J.W."/>
            <person name="Aime M.C."/>
        </authorList>
    </citation>
    <scope>NUCLEOTIDE SEQUENCE [LARGE SCALE GENOMIC DNA]</scope>
    <source>
        <strain evidence="1 2">SA 807</strain>
    </source>
</reference>
<sequence>MSRIICGTLRCSGLSYSQYHLNLVLSVVYLLGGMIAAFAFIRRTQTSRPDSSWIHPSFWLAAQGTIAFALGVWDFELSVRSFGSEKLRRDDDIVTHLSTFSLFCSLSCLYMVSQLPTASKLRFLHRSLFALVVPLILFINTYGSLLGVGNLTGIHNSNASVGYTDVRFEGKADKLFFVELALLILIYMESILIRCYCFYKYERKDFRPRCSDAWSQGNRFQAGSLSHGPSSLLDDKVGILAKILVFNLAILLYANQALFGFARPSSAVFVDVVGFSGVVGYSLLVILSVLMKGSSHCEVEVVLEEKRQAQNSREIQPNGSHGVFTVPRSSDRTRLNLSASQSSLTESQRGSNQIEPSRRSSQILQPEDPGKDHWNQETLPMATPQVFQDSGHGLVPKEPVGSRLEKVVTMPLNAMVSRFSEDRPPLPLIRVSDNRLLGSQTFIDRLKRISVKSASKRPSSKDSKESFNSTSQLVPPLIKSVSPPSDWWNSRKVHHPANLLGYSGTHQIIIPVTPESSSDFDAGKEEVLRKLSHASKIESRKNSIVSFDSIPTGMPAACAQSNPASGLGYFTLFDSLPPTGEDRGKPDGQVGKGRWIKHGKATTNLQKTGPPPPPSVVSSEDHPLVPTMRHRRSQTLEGSLTFPPNNPAQPRWETQAWKKERADGWSRDRPTARLSADELGTCPQAWIQTPRSNHHARSNDPWIQSKRQNPNLAQLCSHRDSDDEKPLESKHESTNSNLKISNRTSESPKEVQPSTGANPIAPPPSNSCPDRSERSDRIELHPTPTGGGKDDLVPSSSPHQAERPIRLEEEWMGRKKEEERPPSFPPLSLLKLLQLPLPNHSVDSNLTMKRTRSSLQLYLTTWDTDHQRSQEEEPSRPESDLLTRSFDP</sequence>
<organism evidence="1 2">
    <name type="scientific">Violaceomyces palustris</name>
    <dbReference type="NCBI Taxonomy" id="1673888"/>
    <lineage>
        <taxon>Eukaryota</taxon>
        <taxon>Fungi</taxon>
        <taxon>Dikarya</taxon>
        <taxon>Basidiomycota</taxon>
        <taxon>Ustilaginomycotina</taxon>
        <taxon>Ustilaginomycetes</taxon>
        <taxon>Violaceomycetales</taxon>
        <taxon>Violaceomycetaceae</taxon>
        <taxon>Violaceomyces</taxon>
    </lineage>
</organism>
<dbReference type="EMBL" id="KZ820165">
    <property type="protein sequence ID" value="PWN48642.1"/>
    <property type="molecule type" value="Genomic_DNA"/>
</dbReference>
<evidence type="ECO:0000313" key="1">
    <source>
        <dbReference type="EMBL" id="PWN48642.1"/>
    </source>
</evidence>